<comment type="caution">
    <text evidence="1">The sequence shown here is derived from an EMBL/GenBank/DDBJ whole genome shotgun (WGS) entry which is preliminary data.</text>
</comment>
<name>A0A2T4DBZ9_9BACT</name>
<organism evidence="1 2">
    <name type="scientific">Marivirga lumbricoides</name>
    <dbReference type="NCBI Taxonomy" id="1046115"/>
    <lineage>
        <taxon>Bacteria</taxon>
        <taxon>Pseudomonadati</taxon>
        <taxon>Bacteroidota</taxon>
        <taxon>Cytophagia</taxon>
        <taxon>Cytophagales</taxon>
        <taxon>Marivirgaceae</taxon>
        <taxon>Marivirga</taxon>
    </lineage>
</organism>
<sequence length="148" mass="16386">YLSEKEGYKLVGHEITNPEASTPKITDFAIWNESGDKTSEVLTGKKLWIVSYSIEEADTEGLIDINNLVSRMPADVEPILITSSSAEDVLKIKAARGLQFDFYYGDATVLKTIIRSNPGIILVEDGTILAKWHYNDVPDPADLSELLN</sequence>
<dbReference type="AlphaFoldDB" id="A0A2T4DBZ9"/>
<dbReference type="EMBL" id="PYVU01000398">
    <property type="protein sequence ID" value="PTB91356.1"/>
    <property type="molecule type" value="Genomic_DNA"/>
</dbReference>
<dbReference type="Proteomes" id="UP000240608">
    <property type="component" value="Unassembled WGS sequence"/>
</dbReference>
<feature type="non-terminal residue" evidence="1">
    <location>
        <position position="1"/>
    </location>
</feature>
<gene>
    <name evidence="1" type="ORF">C9994_15685</name>
</gene>
<protein>
    <submittedName>
        <fullName evidence="1">DoxX family protein</fullName>
    </submittedName>
</protein>
<proteinExistence type="predicted"/>
<reference evidence="1 2" key="1">
    <citation type="submission" date="2018-03" db="EMBL/GenBank/DDBJ databases">
        <title>Cross-interface Injection: A General Nanoliter Liquid Handling Method Applied to Single Cells Genome Amplification Automated Nanoliter Liquid Handling Applied to Single Cell Multiple Displacement Amplification.</title>
        <authorList>
            <person name="Yun J."/>
            <person name="Xu P."/>
            <person name="Xu J."/>
            <person name="Dai X."/>
            <person name="Wang Y."/>
            <person name="Zheng X."/>
            <person name="Cao C."/>
            <person name="Yi Q."/>
            <person name="Zhu Y."/>
            <person name="Wang L."/>
            <person name="Dong Z."/>
            <person name="Huang Y."/>
            <person name="Huang L."/>
            <person name="Du W."/>
        </authorList>
    </citation>
    <scope>NUCLEOTIDE SEQUENCE [LARGE SCALE GENOMIC DNA]</scope>
    <source>
        <strain evidence="1 2">Z-D1-2</strain>
    </source>
</reference>
<evidence type="ECO:0000313" key="2">
    <source>
        <dbReference type="Proteomes" id="UP000240608"/>
    </source>
</evidence>
<evidence type="ECO:0000313" key="1">
    <source>
        <dbReference type="EMBL" id="PTB91356.1"/>
    </source>
</evidence>
<accession>A0A2T4DBZ9</accession>